<dbReference type="CDD" id="cd00075">
    <property type="entry name" value="HATPase"/>
    <property type="match status" value="1"/>
</dbReference>
<comment type="catalytic activity">
    <reaction evidence="1">
        <text>ATP + protein L-histidine = ADP + protein N-phospho-L-histidine.</text>
        <dbReference type="EC" id="2.7.13.3"/>
    </reaction>
</comment>
<dbReference type="SMART" id="SM00387">
    <property type="entry name" value="HATPase_c"/>
    <property type="match status" value="1"/>
</dbReference>
<dbReference type="EMBL" id="MHRI01000015">
    <property type="protein sequence ID" value="OHA21078.1"/>
    <property type="molecule type" value="Genomic_DNA"/>
</dbReference>
<dbReference type="InterPro" id="IPR005467">
    <property type="entry name" value="His_kinase_dom"/>
</dbReference>
<feature type="transmembrane region" description="Helical" evidence="7">
    <location>
        <begin position="176"/>
        <end position="198"/>
    </location>
</feature>
<dbReference type="InterPro" id="IPR050351">
    <property type="entry name" value="BphY/WalK/GraS-like"/>
</dbReference>
<dbReference type="AlphaFoldDB" id="A0A1G2MB45"/>
<dbReference type="SUPFAM" id="SSF47384">
    <property type="entry name" value="Homodimeric domain of signal transducing histidine kinase"/>
    <property type="match status" value="1"/>
</dbReference>
<feature type="domain" description="Histidine kinase" evidence="8">
    <location>
        <begin position="305"/>
        <end position="521"/>
    </location>
</feature>
<evidence type="ECO:0000313" key="10">
    <source>
        <dbReference type="Proteomes" id="UP000178121"/>
    </source>
</evidence>
<feature type="transmembrane region" description="Helical" evidence="7">
    <location>
        <begin position="237"/>
        <end position="258"/>
    </location>
</feature>
<keyword evidence="5" id="KW-0418">Kinase</keyword>
<evidence type="ECO:0000313" key="9">
    <source>
        <dbReference type="EMBL" id="OHA21078.1"/>
    </source>
</evidence>
<keyword evidence="7" id="KW-0812">Transmembrane</keyword>
<dbReference type="InterPro" id="IPR004358">
    <property type="entry name" value="Sig_transdc_His_kin-like_C"/>
</dbReference>
<dbReference type="PROSITE" id="PS50109">
    <property type="entry name" value="HIS_KIN"/>
    <property type="match status" value="1"/>
</dbReference>
<keyword evidence="7" id="KW-0472">Membrane</keyword>
<dbReference type="InterPro" id="IPR036890">
    <property type="entry name" value="HATPase_C_sf"/>
</dbReference>
<name>A0A1G2MB45_9BACT</name>
<dbReference type="GO" id="GO:0016036">
    <property type="term" value="P:cellular response to phosphate starvation"/>
    <property type="evidence" value="ECO:0007669"/>
    <property type="project" value="TreeGrafter"/>
</dbReference>
<dbReference type="InterPro" id="IPR003661">
    <property type="entry name" value="HisK_dim/P_dom"/>
</dbReference>
<feature type="transmembrane region" description="Helical" evidence="7">
    <location>
        <begin position="204"/>
        <end position="225"/>
    </location>
</feature>
<evidence type="ECO:0000256" key="1">
    <source>
        <dbReference type="ARBA" id="ARBA00000085"/>
    </source>
</evidence>
<keyword evidence="3" id="KW-0597">Phosphoprotein</keyword>
<reference evidence="9 10" key="1">
    <citation type="journal article" date="2016" name="Nat. Commun.">
        <title>Thousands of microbial genomes shed light on interconnected biogeochemical processes in an aquifer system.</title>
        <authorList>
            <person name="Anantharaman K."/>
            <person name="Brown C.T."/>
            <person name="Hug L.A."/>
            <person name="Sharon I."/>
            <person name="Castelle C.J."/>
            <person name="Probst A.J."/>
            <person name="Thomas B.C."/>
            <person name="Singh A."/>
            <person name="Wilkins M.J."/>
            <person name="Karaoz U."/>
            <person name="Brodie E.L."/>
            <person name="Williams K.H."/>
            <person name="Hubbard S.S."/>
            <person name="Banfield J.F."/>
        </authorList>
    </citation>
    <scope>NUCLEOTIDE SEQUENCE [LARGE SCALE GENOMIC DNA]</scope>
</reference>
<evidence type="ECO:0000256" key="4">
    <source>
        <dbReference type="ARBA" id="ARBA00022679"/>
    </source>
</evidence>
<feature type="transmembrane region" description="Helical" evidence="7">
    <location>
        <begin position="270"/>
        <end position="290"/>
    </location>
</feature>
<dbReference type="Pfam" id="PF02518">
    <property type="entry name" value="HATPase_c"/>
    <property type="match status" value="1"/>
</dbReference>
<evidence type="ECO:0000256" key="7">
    <source>
        <dbReference type="SAM" id="Phobius"/>
    </source>
</evidence>
<evidence type="ECO:0000256" key="3">
    <source>
        <dbReference type="ARBA" id="ARBA00022553"/>
    </source>
</evidence>
<dbReference type="PRINTS" id="PR00344">
    <property type="entry name" value="BCTRLSENSOR"/>
</dbReference>
<feature type="transmembrane region" description="Helical" evidence="7">
    <location>
        <begin position="102"/>
        <end position="122"/>
    </location>
</feature>
<accession>A0A1G2MB45</accession>
<dbReference type="GO" id="GO:0004721">
    <property type="term" value="F:phosphoprotein phosphatase activity"/>
    <property type="evidence" value="ECO:0007669"/>
    <property type="project" value="TreeGrafter"/>
</dbReference>
<dbReference type="FunFam" id="3.30.565.10:FF:000006">
    <property type="entry name" value="Sensor histidine kinase WalK"/>
    <property type="match status" value="1"/>
</dbReference>
<keyword evidence="4" id="KW-0808">Transferase</keyword>
<comment type="caution">
    <text evidence="9">The sequence shown here is derived from an EMBL/GenBank/DDBJ whole genome shotgun (WGS) entry which is preliminary data.</text>
</comment>
<keyword evidence="7" id="KW-1133">Transmembrane helix</keyword>
<dbReference type="GO" id="GO:0005886">
    <property type="term" value="C:plasma membrane"/>
    <property type="evidence" value="ECO:0007669"/>
    <property type="project" value="TreeGrafter"/>
</dbReference>
<dbReference type="CDD" id="cd00082">
    <property type="entry name" value="HisKA"/>
    <property type="match status" value="1"/>
</dbReference>
<dbReference type="InterPro" id="IPR036097">
    <property type="entry name" value="HisK_dim/P_sf"/>
</dbReference>
<dbReference type="EC" id="2.7.13.3" evidence="2"/>
<dbReference type="Gene3D" id="3.30.565.10">
    <property type="entry name" value="Histidine kinase-like ATPase, C-terminal domain"/>
    <property type="match status" value="1"/>
</dbReference>
<evidence type="ECO:0000259" key="8">
    <source>
        <dbReference type="PROSITE" id="PS50109"/>
    </source>
</evidence>
<dbReference type="PANTHER" id="PTHR45453">
    <property type="entry name" value="PHOSPHATE REGULON SENSOR PROTEIN PHOR"/>
    <property type="match status" value="1"/>
</dbReference>
<gene>
    <name evidence="9" type="ORF">A2849_02085</name>
</gene>
<dbReference type="Pfam" id="PF00512">
    <property type="entry name" value="HisKA"/>
    <property type="match status" value="1"/>
</dbReference>
<feature type="transmembrane region" description="Helical" evidence="7">
    <location>
        <begin position="68"/>
        <end position="90"/>
    </location>
</feature>
<evidence type="ECO:0000256" key="6">
    <source>
        <dbReference type="ARBA" id="ARBA00023012"/>
    </source>
</evidence>
<dbReference type="PANTHER" id="PTHR45453:SF1">
    <property type="entry name" value="PHOSPHATE REGULON SENSOR PROTEIN PHOR"/>
    <property type="match status" value="1"/>
</dbReference>
<dbReference type="SUPFAM" id="SSF55874">
    <property type="entry name" value="ATPase domain of HSP90 chaperone/DNA topoisomerase II/histidine kinase"/>
    <property type="match status" value="1"/>
</dbReference>
<dbReference type="GO" id="GO:0000155">
    <property type="term" value="F:phosphorelay sensor kinase activity"/>
    <property type="evidence" value="ECO:0007669"/>
    <property type="project" value="InterPro"/>
</dbReference>
<dbReference type="SMART" id="SM00388">
    <property type="entry name" value="HisKA"/>
    <property type="match status" value="1"/>
</dbReference>
<evidence type="ECO:0000256" key="5">
    <source>
        <dbReference type="ARBA" id="ARBA00022777"/>
    </source>
</evidence>
<dbReference type="Gene3D" id="1.10.287.130">
    <property type="match status" value="1"/>
</dbReference>
<dbReference type="InterPro" id="IPR003594">
    <property type="entry name" value="HATPase_dom"/>
</dbReference>
<keyword evidence="6" id="KW-0902">Two-component regulatory system</keyword>
<evidence type="ECO:0000256" key="2">
    <source>
        <dbReference type="ARBA" id="ARBA00012438"/>
    </source>
</evidence>
<feature type="transmembrane region" description="Helical" evidence="7">
    <location>
        <begin position="6"/>
        <end position="28"/>
    </location>
</feature>
<sequence length="534" mass="60322">MNIYLLIHNIGFIISALASIAVVCFLLLNRPRSSASIFLALTIGTVIVFVISHVVGVNIEDPSLSSHVLMLNISLFFIGAFNVHSVLAVLGKDLESWYMPVILYVSALCFSLWFILNPALFLQPSVPKMYFPNYYEPGILNWVRVAFLYGICVSYMLAELAIAYFRSTNSILKNQLRYLILGYALAYGLGFIPNFLVYDVPIDPLWGMAFMVFFMGPFVYGVVKYELFNIKIIAKQAFWYSVAVVLAGGLILLFQYIHRVIEHFYAGFPFWITPLASGVMIVTVAVVVWWKLREADMLKYEFVTIATHKLRTPLTRMRWITENLLKSNLSPNDRTELKHIQGANDKLVELTNLLANISEAENVQYRYQMRPVDLSQITAESVASIADQEYNRHIRIEKQLTPGARVVCDQSRIRFVIQTLIENAIHYTPPNGVVSVSTSVTVGRINFEVKDNGIGMSKDDLPFLFTKFHRGRRARQMDTEGLGIGLYVSKEIIGKHQGKIWARSEGEGKGSIFGFSLAAMKNSGTVRSTMPSER</sequence>
<feature type="transmembrane region" description="Helical" evidence="7">
    <location>
        <begin position="142"/>
        <end position="164"/>
    </location>
</feature>
<feature type="transmembrane region" description="Helical" evidence="7">
    <location>
        <begin position="35"/>
        <end position="56"/>
    </location>
</feature>
<proteinExistence type="predicted"/>
<organism evidence="9 10">
    <name type="scientific">Candidatus Taylorbacteria bacterium RIFCSPHIGHO2_01_FULL_51_15</name>
    <dbReference type="NCBI Taxonomy" id="1802304"/>
    <lineage>
        <taxon>Bacteria</taxon>
        <taxon>Candidatus Tayloriibacteriota</taxon>
    </lineage>
</organism>
<protein>
    <recommendedName>
        <fullName evidence="2">histidine kinase</fullName>
        <ecNumber evidence="2">2.7.13.3</ecNumber>
    </recommendedName>
</protein>
<dbReference type="Proteomes" id="UP000178121">
    <property type="component" value="Unassembled WGS sequence"/>
</dbReference>